<sequence length="469" mass="50954">MSSTSSTSSSTRSRRSLIRASAAVLSLAALAGLSACGTSSDGGDGGDGAPGGKVKLSVNGQPPTTQAFERKLFDKHVREFEQANPDIDIVPHEGFMDPKTFNAKLAGGKLEDVFYVYFTDTRGLIAKKQAADITDYVKDMPHRGDVQDELMKVFQDDKARQYGLPTANYSMGLLYNRALFKKAGLDPDKPPRTWAEVRAAARRIAGLGDNTTGYADFSKNNQGGWHFTAELYSRGGRMATEQDGKWKAAFNSAAGRATLQDLHDMRWKDGSMGSKQLLQAEDVQRMMGSGKLGMYVSAADNIAVIAKQFGGEYQDYGLAPVPDAKATLIGGEGYMVNPKASPKKIKAAVKWLQWKYLNPDLVERNIQDNLDAKLPIGLPMPPTPDIWKGSVRDRVEKAKRAHANVPVGNYQSFMDAAPRVPGLIEPPEAQQVYAALDNAMQAVLTEKDADIDALLAAAQKKVDQIYSAL</sequence>
<name>A0ABR5JB59_9ACTN</name>
<evidence type="ECO:0000256" key="2">
    <source>
        <dbReference type="SAM" id="SignalP"/>
    </source>
</evidence>
<dbReference type="Proteomes" id="UP000037020">
    <property type="component" value="Unassembled WGS sequence"/>
</dbReference>
<comment type="caution">
    <text evidence="3">The sequence shown here is derived from an EMBL/GenBank/DDBJ whole genome shotgun (WGS) entry which is preliminary data.</text>
</comment>
<dbReference type="Pfam" id="PF01547">
    <property type="entry name" value="SBP_bac_1"/>
    <property type="match status" value="1"/>
</dbReference>
<dbReference type="InterPro" id="IPR006311">
    <property type="entry name" value="TAT_signal"/>
</dbReference>
<accession>A0ABR5JB59</accession>
<reference evidence="3 4" key="1">
    <citation type="submission" date="2015-07" db="EMBL/GenBank/DDBJ databases">
        <authorList>
            <person name="Ju K.-S."/>
            <person name="Doroghazi J.R."/>
            <person name="Metcalf W.W."/>
        </authorList>
    </citation>
    <scope>NUCLEOTIDE SEQUENCE [LARGE SCALE GENOMIC DNA]</scope>
    <source>
        <strain evidence="3 4">NRRL B-3589</strain>
    </source>
</reference>
<feature type="signal peptide" evidence="2">
    <location>
        <begin position="1"/>
        <end position="31"/>
    </location>
</feature>
<dbReference type="EMBL" id="LGUT01000628">
    <property type="protein sequence ID" value="KOG90624.1"/>
    <property type="molecule type" value="Genomic_DNA"/>
</dbReference>
<dbReference type="InterPro" id="IPR050490">
    <property type="entry name" value="Bact_solute-bd_prot1"/>
</dbReference>
<keyword evidence="4" id="KW-1185">Reference proteome</keyword>
<dbReference type="PANTHER" id="PTHR43649:SF16">
    <property type="entry name" value="SUGAR-BINDING LIPOPROTEIN"/>
    <property type="match status" value="1"/>
</dbReference>
<feature type="compositionally biased region" description="Gly residues" evidence="1">
    <location>
        <begin position="40"/>
        <end position="51"/>
    </location>
</feature>
<keyword evidence="2" id="KW-0732">Signal</keyword>
<dbReference type="Gene3D" id="3.40.190.10">
    <property type="entry name" value="Periplasmic binding protein-like II"/>
    <property type="match status" value="1"/>
</dbReference>
<gene>
    <name evidence="3" type="ORF">ADK38_07665</name>
</gene>
<dbReference type="RefSeq" id="WP_030874104.1">
    <property type="nucleotide sequence ID" value="NZ_JBIRHZ010000007.1"/>
</dbReference>
<feature type="region of interest" description="Disordered" evidence="1">
    <location>
        <begin position="39"/>
        <end position="61"/>
    </location>
</feature>
<dbReference type="PROSITE" id="PS51318">
    <property type="entry name" value="TAT"/>
    <property type="match status" value="1"/>
</dbReference>
<dbReference type="InterPro" id="IPR006059">
    <property type="entry name" value="SBP"/>
</dbReference>
<feature type="chain" id="PRO_5046894071" evidence="2">
    <location>
        <begin position="32"/>
        <end position="469"/>
    </location>
</feature>
<evidence type="ECO:0000256" key="1">
    <source>
        <dbReference type="SAM" id="MobiDB-lite"/>
    </source>
</evidence>
<dbReference type="SUPFAM" id="SSF53850">
    <property type="entry name" value="Periplasmic binding protein-like II"/>
    <property type="match status" value="1"/>
</dbReference>
<proteinExistence type="predicted"/>
<evidence type="ECO:0000313" key="3">
    <source>
        <dbReference type="EMBL" id="KOG90624.1"/>
    </source>
</evidence>
<protein>
    <submittedName>
        <fullName evidence="3">Sugar ABC transporter substrate-binding protein</fullName>
    </submittedName>
</protein>
<evidence type="ECO:0000313" key="4">
    <source>
        <dbReference type="Proteomes" id="UP000037020"/>
    </source>
</evidence>
<dbReference type="PANTHER" id="PTHR43649">
    <property type="entry name" value="ARABINOSE-BINDING PROTEIN-RELATED"/>
    <property type="match status" value="1"/>
</dbReference>
<organism evidence="3 4">
    <name type="scientific">Streptomyces varsoviensis</name>
    <dbReference type="NCBI Taxonomy" id="67373"/>
    <lineage>
        <taxon>Bacteria</taxon>
        <taxon>Bacillati</taxon>
        <taxon>Actinomycetota</taxon>
        <taxon>Actinomycetes</taxon>
        <taxon>Kitasatosporales</taxon>
        <taxon>Streptomycetaceae</taxon>
        <taxon>Streptomyces</taxon>
    </lineage>
</organism>